<evidence type="ECO:0000256" key="7">
    <source>
        <dbReference type="ARBA" id="ARBA00023065"/>
    </source>
</evidence>
<evidence type="ECO:0000256" key="12">
    <source>
        <dbReference type="ARBA" id="ARBA00044774"/>
    </source>
</evidence>
<comment type="subunit">
    <text evidence="11">The complex is composed of two ATP-binding proteins (NikD and NikE), two transmembrane proteins (NikB and NikC) and a solute-binding protein (NikA).</text>
</comment>
<keyword evidence="2 13" id="KW-0813">Transport</keyword>
<comment type="similarity">
    <text evidence="10">Belongs to the binding-protein-dependent transport system permease family. OppBC subfamily.</text>
</comment>
<evidence type="ECO:0000256" key="5">
    <source>
        <dbReference type="ARBA" id="ARBA00022692"/>
    </source>
</evidence>
<accession>A0A0K9YKV6</accession>
<keyword evidence="18" id="KW-1185">Reference proteome</keyword>
<feature type="transmembrane region" description="Helical" evidence="13">
    <location>
        <begin position="12"/>
        <end position="30"/>
    </location>
</feature>
<dbReference type="SUPFAM" id="SSF161098">
    <property type="entry name" value="MetI-like"/>
    <property type="match status" value="1"/>
</dbReference>
<evidence type="ECO:0000256" key="10">
    <source>
        <dbReference type="ARBA" id="ARBA00024202"/>
    </source>
</evidence>
<dbReference type="Gene3D" id="1.10.3720.10">
    <property type="entry name" value="MetI-like"/>
    <property type="match status" value="1"/>
</dbReference>
<reference evidence="15 18" key="3">
    <citation type="submission" date="2019-06" db="EMBL/GenBank/DDBJ databases">
        <title>Whole genome shotgun sequence of Brevibacillus reuszeri NBRC 15719.</title>
        <authorList>
            <person name="Hosoyama A."/>
            <person name="Uohara A."/>
            <person name="Ohji S."/>
            <person name="Ichikawa N."/>
        </authorList>
    </citation>
    <scope>NUCLEOTIDE SEQUENCE [LARGE SCALE GENOMIC DNA]</scope>
    <source>
        <strain evidence="15 18">NBRC 15719</strain>
    </source>
</reference>
<dbReference type="CDD" id="cd06261">
    <property type="entry name" value="TM_PBP2"/>
    <property type="match status" value="1"/>
</dbReference>
<feature type="transmembrane region" description="Helical" evidence="13">
    <location>
        <begin position="277"/>
        <end position="299"/>
    </location>
</feature>
<keyword evidence="5 13" id="KW-0812">Transmembrane</keyword>
<dbReference type="AlphaFoldDB" id="A0A0K9YKV6"/>
<dbReference type="PANTHER" id="PTHR43163">
    <property type="entry name" value="DIPEPTIDE TRANSPORT SYSTEM PERMEASE PROTEIN DPPB-RELATED"/>
    <property type="match status" value="1"/>
</dbReference>
<dbReference type="GO" id="GO:0005886">
    <property type="term" value="C:plasma membrane"/>
    <property type="evidence" value="ECO:0007669"/>
    <property type="project" value="UniProtKB-SubCell"/>
</dbReference>
<feature type="transmembrane region" description="Helical" evidence="13">
    <location>
        <begin position="101"/>
        <end position="123"/>
    </location>
</feature>
<dbReference type="Proteomes" id="UP000036834">
    <property type="component" value="Unassembled WGS sequence"/>
</dbReference>
<dbReference type="Pfam" id="PF19300">
    <property type="entry name" value="BPD_transp_1_N"/>
    <property type="match status" value="1"/>
</dbReference>
<gene>
    <name evidence="16" type="ORF">ADS79_26005</name>
    <name evidence="15" type="ORF">BRE01_44780</name>
</gene>
<comment type="subcellular location">
    <subcellularLocation>
        <location evidence="1 13">Cell membrane</location>
        <topology evidence="1 13">Multi-pass membrane protein</topology>
    </subcellularLocation>
</comment>
<feature type="transmembrane region" description="Helical" evidence="13">
    <location>
        <begin position="227"/>
        <end position="249"/>
    </location>
</feature>
<evidence type="ECO:0000313" key="15">
    <source>
        <dbReference type="EMBL" id="GED70776.1"/>
    </source>
</evidence>
<feature type="transmembrane region" description="Helical" evidence="13">
    <location>
        <begin position="135"/>
        <end position="161"/>
    </location>
</feature>
<dbReference type="Proteomes" id="UP000319578">
    <property type="component" value="Unassembled WGS sequence"/>
</dbReference>
<dbReference type="PATRIC" id="fig|54915.3.peg.4366"/>
<proteinExistence type="inferred from homology"/>
<evidence type="ECO:0000259" key="14">
    <source>
        <dbReference type="PROSITE" id="PS50928"/>
    </source>
</evidence>
<keyword evidence="4" id="KW-0533">Nickel</keyword>
<protein>
    <recommendedName>
        <fullName evidence="12">Nickel import system permease protein NikB</fullName>
    </recommendedName>
</protein>
<evidence type="ECO:0000256" key="8">
    <source>
        <dbReference type="ARBA" id="ARBA00023112"/>
    </source>
</evidence>
<dbReference type="STRING" id="54915.ADS79_26005"/>
<dbReference type="InterPro" id="IPR035906">
    <property type="entry name" value="MetI-like_sf"/>
</dbReference>
<dbReference type="InterPro" id="IPR045621">
    <property type="entry name" value="BPD_transp_1_N"/>
</dbReference>
<keyword evidence="3" id="KW-1003">Cell membrane</keyword>
<evidence type="ECO:0000256" key="3">
    <source>
        <dbReference type="ARBA" id="ARBA00022475"/>
    </source>
</evidence>
<name>A0A0K9YKV6_9BACL</name>
<evidence type="ECO:0000256" key="11">
    <source>
        <dbReference type="ARBA" id="ARBA00038669"/>
    </source>
</evidence>
<dbReference type="RefSeq" id="WP_049741363.1">
    <property type="nucleotide sequence ID" value="NZ_BJON01000018.1"/>
</dbReference>
<reference evidence="16" key="2">
    <citation type="submission" date="2015-07" db="EMBL/GenBank/DDBJ databases">
        <title>MeaNS - Measles Nucleotide Surveillance Program.</title>
        <authorList>
            <person name="Tran T."/>
            <person name="Druce J."/>
        </authorList>
    </citation>
    <scope>NUCLEOTIDE SEQUENCE</scope>
    <source>
        <strain evidence="16">DSM 9887</strain>
    </source>
</reference>
<dbReference type="NCBIfam" id="NF045470">
    <property type="entry name" value="Opp2B"/>
    <property type="match status" value="1"/>
</dbReference>
<evidence type="ECO:0000256" key="9">
    <source>
        <dbReference type="ARBA" id="ARBA00023136"/>
    </source>
</evidence>
<evidence type="ECO:0000313" key="18">
    <source>
        <dbReference type="Proteomes" id="UP000319578"/>
    </source>
</evidence>
<dbReference type="OrthoDB" id="24153at2"/>
<dbReference type="EMBL" id="BJON01000018">
    <property type="protein sequence ID" value="GED70776.1"/>
    <property type="molecule type" value="Genomic_DNA"/>
</dbReference>
<dbReference type="InterPro" id="IPR050045">
    <property type="entry name" value="Opp2B"/>
</dbReference>
<keyword evidence="8" id="KW-0921">Nickel transport</keyword>
<evidence type="ECO:0000256" key="13">
    <source>
        <dbReference type="RuleBase" id="RU363032"/>
    </source>
</evidence>
<dbReference type="PANTHER" id="PTHR43163:SF6">
    <property type="entry name" value="DIPEPTIDE TRANSPORT SYSTEM PERMEASE PROTEIN DPPB-RELATED"/>
    <property type="match status" value="1"/>
</dbReference>
<evidence type="ECO:0000256" key="1">
    <source>
        <dbReference type="ARBA" id="ARBA00004651"/>
    </source>
</evidence>
<dbReference type="Pfam" id="PF00528">
    <property type="entry name" value="BPD_transp_1"/>
    <property type="match status" value="1"/>
</dbReference>
<dbReference type="PROSITE" id="PS50928">
    <property type="entry name" value="ABC_TM1"/>
    <property type="match status" value="1"/>
</dbReference>
<feature type="transmembrane region" description="Helical" evidence="13">
    <location>
        <begin position="173"/>
        <end position="192"/>
    </location>
</feature>
<evidence type="ECO:0000313" key="17">
    <source>
        <dbReference type="Proteomes" id="UP000036834"/>
    </source>
</evidence>
<evidence type="ECO:0000256" key="6">
    <source>
        <dbReference type="ARBA" id="ARBA00022989"/>
    </source>
</evidence>
<evidence type="ECO:0000313" key="16">
    <source>
        <dbReference type="EMBL" id="KNB69358.1"/>
    </source>
</evidence>
<organism evidence="16 17">
    <name type="scientific">Brevibacillus reuszeri</name>
    <dbReference type="NCBI Taxonomy" id="54915"/>
    <lineage>
        <taxon>Bacteria</taxon>
        <taxon>Bacillati</taxon>
        <taxon>Bacillota</taxon>
        <taxon>Bacilli</taxon>
        <taxon>Bacillales</taxon>
        <taxon>Paenibacillaceae</taxon>
        <taxon>Brevibacillus</taxon>
    </lineage>
</organism>
<sequence>MRQFIIQRLGTGLIVLIGISIFSFALIHLIPGDPIRIMLGENATAEQVQALREQLGLNRPLLVQYFHYAAGVLQGDLGTSFKTGRPVLTEILERFPATVKLAASGMLLAIIIGITMGIIAARFKDTFLDFSAMSLATLGVSIPSFWLGILLIMLFTVKLGWLPIAGGTGLKDIVLPAVTLGVLASTVISRLTRAGMVEVLSFDYIRTARAKGLGEGAVLFIHAFRNAMIPVVTIVGLQIASLLGGTVIIERVFDWPGLGSLAIGAIASRDFPLVQGIILFIGVIFVLINILVDILYSFIDPRIEVGQPKEGT</sequence>
<feature type="domain" description="ABC transmembrane type-1" evidence="14">
    <location>
        <begin position="95"/>
        <end position="296"/>
    </location>
</feature>
<dbReference type="EMBL" id="LGIQ01000011">
    <property type="protein sequence ID" value="KNB69358.1"/>
    <property type="molecule type" value="Genomic_DNA"/>
</dbReference>
<reference evidence="17" key="1">
    <citation type="submission" date="2015-07" db="EMBL/GenBank/DDBJ databases">
        <title>Genome sequencing project for genomic taxonomy and phylogenomics of Bacillus-like bacteria.</title>
        <authorList>
            <person name="Liu B."/>
            <person name="Wang J."/>
            <person name="Zhu Y."/>
            <person name="Liu G."/>
            <person name="Chen Q."/>
            <person name="Chen Z."/>
            <person name="Lan J."/>
            <person name="Che J."/>
            <person name="Ge C."/>
            <person name="Shi H."/>
            <person name="Pan Z."/>
            <person name="Liu X."/>
        </authorList>
    </citation>
    <scope>NUCLEOTIDE SEQUENCE [LARGE SCALE GENOMIC DNA]</scope>
    <source>
        <strain evidence="17">DSM 9887</strain>
    </source>
</reference>
<keyword evidence="9 13" id="KW-0472">Membrane</keyword>
<dbReference type="InterPro" id="IPR000515">
    <property type="entry name" value="MetI-like"/>
</dbReference>
<keyword evidence="7" id="KW-0406">Ion transport</keyword>
<evidence type="ECO:0000256" key="4">
    <source>
        <dbReference type="ARBA" id="ARBA00022596"/>
    </source>
</evidence>
<evidence type="ECO:0000256" key="2">
    <source>
        <dbReference type="ARBA" id="ARBA00022448"/>
    </source>
</evidence>
<keyword evidence="6 13" id="KW-1133">Transmembrane helix</keyword>
<comment type="caution">
    <text evidence="16">The sequence shown here is derived from an EMBL/GenBank/DDBJ whole genome shotgun (WGS) entry which is preliminary data.</text>
</comment>
<dbReference type="GO" id="GO:0015099">
    <property type="term" value="F:nickel cation transmembrane transporter activity"/>
    <property type="evidence" value="ECO:0007669"/>
    <property type="project" value="InterPro"/>
</dbReference>